<keyword evidence="1" id="KW-1133">Transmembrane helix</keyword>
<feature type="transmembrane region" description="Helical" evidence="1">
    <location>
        <begin position="83"/>
        <end position="103"/>
    </location>
</feature>
<reference evidence="2" key="1">
    <citation type="submission" date="2020-11" db="EMBL/GenBank/DDBJ databases">
        <title>Carbohydrate-dependent, anaerobic sulfur respiration: A novel catabolism in halophilic archaea.</title>
        <authorList>
            <person name="Sorokin D.Y."/>
            <person name="Messina E."/>
            <person name="Smedile F."/>
            <person name="La Cono V."/>
            <person name="Hallsworth J.E."/>
            <person name="Yakimov M.M."/>
        </authorList>
    </citation>
    <scope>NUCLEOTIDE SEQUENCE</scope>
    <source>
        <strain evidence="2">HSR12-1</strain>
    </source>
</reference>
<evidence type="ECO:0000256" key="1">
    <source>
        <dbReference type="SAM" id="Phobius"/>
    </source>
</evidence>
<feature type="transmembrane region" description="Helical" evidence="1">
    <location>
        <begin position="16"/>
        <end position="34"/>
    </location>
</feature>
<evidence type="ECO:0000313" key="3">
    <source>
        <dbReference type="Proteomes" id="UP000663525"/>
    </source>
</evidence>
<evidence type="ECO:0000313" key="2">
    <source>
        <dbReference type="EMBL" id="QSG05640.1"/>
    </source>
</evidence>
<name>A0A897MU20_9EURY</name>
<dbReference type="PANTHER" id="PTHR35283:SF3">
    <property type="entry name" value="T12C22.21 PROTEIN"/>
    <property type="match status" value="1"/>
</dbReference>
<dbReference type="GeneID" id="68854903"/>
<dbReference type="AlphaFoldDB" id="A0A897MU20"/>
<accession>A0A897MU20</accession>
<dbReference type="Proteomes" id="UP000663525">
    <property type="component" value="Chromosome"/>
</dbReference>
<feature type="transmembrane region" description="Helical" evidence="1">
    <location>
        <begin position="109"/>
        <end position="129"/>
    </location>
</feature>
<feature type="transmembrane region" description="Helical" evidence="1">
    <location>
        <begin position="54"/>
        <end position="71"/>
    </location>
</feature>
<sequence>MQVVDAIGRRVDRTRLSALVALGDVALLALFVAVGEVSHGTPPWEFPVRAVEAFVPFLLGWGIAAFVGGLYTSDAWEFPLRAVSWTTPGWLTAVLIAMAVRSLPFVRGGVQLSFVAVSVAVGLVLLVPWRTTVALRYGK</sequence>
<keyword evidence="1" id="KW-0812">Transmembrane</keyword>
<dbReference type="RefSeq" id="WP_229115461.1">
    <property type="nucleotide sequence ID" value="NZ_CP064787.1"/>
</dbReference>
<keyword evidence="1" id="KW-0472">Membrane</keyword>
<organism evidence="2 3">
    <name type="scientific">Halapricum desulfuricans</name>
    <dbReference type="NCBI Taxonomy" id="2841257"/>
    <lineage>
        <taxon>Archaea</taxon>
        <taxon>Methanobacteriati</taxon>
        <taxon>Methanobacteriota</taxon>
        <taxon>Stenosarchaea group</taxon>
        <taxon>Halobacteria</taxon>
        <taxon>Halobacteriales</taxon>
        <taxon>Haloarculaceae</taxon>
        <taxon>Halapricum</taxon>
    </lineage>
</organism>
<dbReference type="Pfam" id="PF11255">
    <property type="entry name" value="DUF3054"/>
    <property type="match status" value="1"/>
</dbReference>
<dbReference type="InterPro" id="IPR021414">
    <property type="entry name" value="DUF3054"/>
</dbReference>
<dbReference type="PANTHER" id="PTHR35283">
    <property type="entry name" value="T12C22.21 PROTEIN"/>
    <property type="match status" value="1"/>
</dbReference>
<gene>
    <name evidence="2" type="ORF">HSR121_1294</name>
</gene>
<dbReference type="EMBL" id="CP064787">
    <property type="protein sequence ID" value="QSG05640.1"/>
    <property type="molecule type" value="Genomic_DNA"/>
</dbReference>
<proteinExistence type="predicted"/>
<protein>
    <submittedName>
        <fullName evidence="2">Putative membrane protein</fullName>
    </submittedName>
</protein>